<dbReference type="SUPFAM" id="SSF53474">
    <property type="entry name" value="alpha/beta-Hydrolases"/>
    <property type="match status" value="1"/>
</dbReference>
<dbReference type="EMBL" id="CP010784">
    <property type="protein sequence ID" value="ATF04975.1"/>
    <property type="molecule type" value="Genomic_DNA"/>
</dbReference>
<organism evidence="2 3">
    <name type="scientific">Phaeobacter gallaeciensis</name>
    <dbReference type="NCBI Taxonomy" id="60890"/>
    <lineage>
        <taxon>Bacteria</taxon>
        <taxon>Pseudomonadati</taxon>
        <taxon>Pseudomonadota</taxon>
        <taxon>Alphaproteobacteria</taxon>
        <taxon>Rhodobacterales</taxon>
        <taxon>Roseobacteraceae</taxon>
        <taxon>Phaeobacter</taxon>
    </lineage>
</organism>
<name>A0AAC9Z6Z7_9RHOB</name>
<keyword evidence="2" id="KW-0808">Transferase</keyword>
<feature type="domain" description="AB hydrolase-1" evidence="1">
    <location>
        <begin position="25"/>
        <end position="272"/>
    </location>
</feature>
<dbReference type="Pfam" id="PF12697">
    <property type="entry name" value="Abhydrolase_6"/>
    <property type="match status" value="1"/>
</dbReference>
<accession>A0AAC9Z6Z7</accession>
<dbReference type="Gene3D" id="3.40.50.1820">
    <property type="entry name" value="alpha/beta hydrolase"/>
    <property type="match status" value="1"/>
</dbReference>
<dbReference type="InterPro" id="IPR029058">
    <property type="entry name" value="AB_hydrolase_fold"/>
</dbReference>
<gene>
    <name evidence="2" type="ORF">PhaeoP63_00883</name>
</gene>
<evidence type="ECO:0000259" key="1">
    <source>
        <dbReference type="Pfam" id="PF12697"/>
    </source>
</evidence>
<dbReference type="Proteomes" id="UP000217545">
    <property type="component" value="Chromosome"/>
</dbReference>
<protein>
    <submittedName>
        <fullName evidence="2">Hydrolase or acyltransferase (Alpha/beta hydrolase superfamily)</fullName>
    </submittedName>
</protein>
<sequence>MMAVISNGLTQPVASHVLGGGPRKVVAVHCSLAHSGAWRGLATILEEQVTVSSFDMLSHGRSPDWDGEGLLQLRNAEAGLALIEAENLAKEGPIDLIGHSFGATVVLAMAQLRPDLVRSLVMVEPVFFSLAAAAATADPAAVEALRRDHVTVRETYLRGDVEHATRLFNRAWGAGHPKWNDLPESARDAMVRSFPAVMACDTQVYEDMLGVLTPEKLGRVTMPCLLIDGGKSQPIMHEVIRALAARLPDVTCRRIDSAGHMLPITHPAETAALLQGFWPEIVPAPAQV</sequence>
<dbReference type="InterPro" id="IPR000073">
    <property type="entry name" value="AB_hydrolase_1"/>
</dbReference>
<reference evidence="2 3" key="1">
    <citation type="journal article" date="2017" name="Front. Microbiol.">
        <title>Phaeobacter piscinae sp. nov., a species of the Roseobacter group and potential aquaculture probiont.</title>
        <authorList>
            <person name="Sonnenschein E.C."/>
            <person name="Phippen C.B.W."/>
            <person name="Nielsen K.F."/>
            <person name="Mateiu R.V."/>
            <person name="Melchiorsen J."/>
            <person name="Gram L."/>
            <person name="Overmann J."/>
            <person name="Freese H.M."/>
        </authorList>
    </citation>
    <scope>NUCLEOTIDE SEQUENCE [LARGE SCALE GENOMIC DNA]</scope>
    <source>
        <strain evidence="2 3">P63</strain>
    </source>
</reference>
<proteinExistence type="predicted"/>
<dbReference type="GO" id="GO:0016787">
    <property type="term" value="F:hydrolase activity"/>
    <property type="evidence" value="ECO:0007669"/>
    <property type="project" value="UniProtKB-KW"/>
</dbReference>
<keyword evidence="2" id="KW-0012">Acyltransferase</keyword>
<dbReference type="PANTHER" id="PTHR43194:SF2">
    <property type="entry name" value="PEROXISOMAL MEMBRANE PROTEIN LPX1"/>
    <property type="match status" value="1"/>
</dbReference>
<keyword evidence="2" id="KW-0378">Hydrolase</keyword>
<dbReference type="InterPro" id="IPR050228">
    <property type="entry name" value="Carboxylesterase_BioH"/>
</dbReference>
<evidence type="ECO:0000313" key="3">
    <source>
        <dbReference type="Proteomes" id="UP000217545"/>
    </source>
</evidence>
<dbReference type="AlphaFoldDB" id="A0AAC9Z6Z7"/>
<dbReference type="PANTHER" id="PTHR43194">
    <property type="entry name" value="HYDROLASE ALPHA/BETA FOLD FAMILY"/>
    <property type="match status" value="1"/>
</dbReference>
<evidence type="ECO:0000313" key="2">
    <source>
        <dbReference type="EMBL" id="ATF04975.1"/>
    </source>
</evidence>
<dbReference type="GO" id="GO:0016746">
    <property type="term" value="F:acyltransferase activity"/>
    <property type="evidence" value="ECO:0007669"/>
    <property type="project" value="UniProtKB-KW"/>
</dbReference>